<dbReference type="Bgee" id="ENSMODG00000011283">
    <property type="expression patterns" value="Expressed in heart and 13 other cell types or tissues"/>
</dbReference>
<dbReference type="eggNOG" id="ENOG502S04T">
    <property type="taxonomic scope" value="Eukaryota"/>
</dbReference>
<sequence length="441" mass="47681">MRFLEKLRDSTGVSTALEPEKVAVDLVSKRPAVSPFCNVLTPGRIPAFCIPPRLPSHTVPALQPLGSSTSPPRRCTVETDMWPHSRNSSGSTGEELLRSECVRAREDPDLTDWDPRSQAALSLPHLPRQPTSYGFCALLESPNTRRKESLFLGSSAAAAALLLQAPSQSLLRPRAHTYCGSGGTNASCNLRGRRVAPDSLAIGCSSSSSSSASSSPCRSPRPQEATAKRSRSRQRYRRLLRAPDALGRALRASGSRVLARARSVSSTEDDDEDYEAVGDARSISQTATCQSGSAQTRALSPSPSPSPLGPLQERLEVQSTLALGCDGGALHLATEYCSVSQRLRIRLLSAQGLYSCTAEPGAIGCRVSITLVLPGKTHKQRSAVVRRSRNPVFNEDFFFEGLSENDLRRTAVRVKAENKGRGLERDRLLGRGELELRTILL</sequence>
<feature type="compositionally biased region" description="Basic residues" evidence="1">
    <location>
        <begin position="228"/>
        <end position="237"/>
    </location>
</feature>
<gene>
    <name evidence="3" type="primary">C2CD4B</name>
</gene>
<reference evidence="3" key="3">
    <citation type="submission" date="2025-09" db="UniProtKB">
        <authorList>
            <consortium name="Ensembl"/>
        </authorList>
    </citation>
    <scope>IDENTIFICATION</scope>
</reference>
<dbReference type="OMA" id="AFRNSWV"/>
<name>F6WZN2_MONDO</name>
<dbReference type="InParanoid" id="F6WZN2"/>
<feature type="compositionally biased region" description="Low complexity" evidence="1">
    <location>
        <begin position="205"/>
        <end position="215"/>
    </location>
</feature>
<protein>
    <submittedName>
        <fullName evidence="3">C2 calcium-dependent domain-containing protein 4A-like</fullName>
    </submittedName>
</protein>
<dbReference type="Pfam" id="PF00168">
    <property type="entry name" value="C2"/>
    <property type="match status" value="1"/>
</dbReference>
<dbReference type="RefSeq" id="XP_001374460.1">
    <property type="nucleotide sequence ID" value="XM_001374423.4"/>
</dbReference>
<keyword evidence="4" id="KW-1185">Reference proteome</keyword>
<feature type="region of interest" description="Disordered" evidence="1">
    <location>
        <begin position="205"/>
        <end position="237"/>
    </location>
</feature>
<dbReference type="InterPro" id="IPR039208">
    <property type="entry name" value="C2_Ca-dependent_4"/>
</dbReference>
<dbReference type="GeneTree" id="ENSGT00940000162206"/>
<evidence type="ECO:0000256" key="1">
    <source>
        <dbReference type="SAM" id="MobiDB-lite"/>
    </source>
</evidence>
<reference evidence="3" key="2">
    <citation type="submission" date="2025-08" db="UniProtKB">
        <authorList>
            <consortium name="Ensembl"/>
        </authorList>
    </citation>
    <scope>IDENTIFICATION</scope>
</reference>
<dbReference type="STRING" id="13616.ENSMODP00000014119"/>
<dbReference type="AlphaFoldDB" id="F6WZN2"/>
<evidence type="ECO:0000259" key="2">
    <source>
        <dbReference type="PROSITE" id="PS50004"/>
    </source>
</evidence>
<evidence type="ECO:0000313" key="3">
    <source>
        <dbReference type="Ensembl" id="ENSMODP00000014119.3"/>
    </source>
</evidence>
<dbReference type="Ensembl" id="ENSMODT00000014379.3">
    <property type="protein sequence ID" value="ENSMODP00000014119.3"/>
    <property type="gene ID" value="ENSMODG00000011283.3"/>
</dbReference>
<dbReference type="GeneID" id="100022688"/>
<dbReference type="Gene3D" id="2.60.40.150">
    <property type="entry name" value="C2 domain"/>
    <property type="match status" value="1"/>
</dbReference>
<dbReference type="FunCoup" id="F6WZN2">
    <property type="interactions" value="564"/>
</dbReference>
<dbReference type="PANTHER" id="PTHR47226:SF3">
    <property type="entry name" value="C2 CALCIUM-DEPENDENT DOMAIN-CONTAINING PROTEIN 4A"/>
    <property type="match status" value="1"/>
</dbReference>
<dbReference type="SUPFAM" id="SSF49562">
    <property type="entry name" value="C2 domain (Calcium/lipid-binding domain, CaLB)"/>
    <property type="match status" value="1"/>
</dbReference>
<dbReference type="InterPro" id="IPR035892">
    <property type="entry name" value="C2_domain_sf"/>
</dbReference>
<feature type="compositionally biased region" description="Acidic residues" evidence="1">
    <location>
        <begin position="267"/>
        <end position="276"/>
    </location>
</feature>
<feature type="region of interest" description="Disordered" evidence="1">
    <location>
        <begin position="257"/>
        <end position="311"/>
    </location>
</feature>
<dbReference type="Proteomes" id="UP000002280">
    <property type="component" value="Chromosome 1"/>
</dbReference>
<organism evidence="3 4">
    <name type="scientific">Monodelphis domestica</name>
    <name type="common">Gray short-tailed opossum</name>
    <dbReference type="NCBI Taxonomy" id="13616"/>
    <lineage>
        <taxon>Eukaryota</taxon>
        <taxon>Metazoa</taxon>
        <taxon>Chordata</taxon>
        <taxon>Craniata</taxon>
        <taxon>Vertebrata</taxon>
        <taxon>Euteleostomi</taxon>
        <taxon>Mammalia</taxon>
        <taxon>Metatheria</taxon>
        <taxon>Didelphimorphia</taxon>
        <taxon>Didelphidae</taxon>
        <taxon>Monodelphis</taxon>
    </lineage>
</organism>
<dbReference type="CTD" id="388125"/>
<evidence type="ECO:0000313" key="4">
    <source>
        <dbReference type="Proteomes" id="UP000002280"/>
    </source>
</evidence>
<proteinExistence type="predicted"/>
<dbReference type="PANTHER" id="PTHR47226">
    <property type="entry name" value="C2 CALCIUM-DEPENDENT DOMAIN-CONTAINING PROTEIN 4A"/>
    <property type="match status" value="1"/>
</dbReference>
<feature type="compositionally biased region" description="Polar residues" evidence="1">
    <location>
        <begin position="282"/>
        <end position="298"/>
    </location>
</feature>
<dbReference type="KEGG" id="mdo:100022688"/>
<reference evidence="3 4" key="1">
    <citation type="journal article" date="2007" name="Nature">
        <title>Genome of the marsupial Monodelphis domestica reveals innovation in non-coding sequences.</title>
        <authorList>
            <person name="Mikkelsen T.S."/>
            <person name="Wakefield M.J."/>
            <person name="Aken B."/>
            <person name="Amemiya C.T."/>
            <person name="Chang J.L."/>
            <person name="Duke S."/>
            <person name="Garber M."/>
            <person name="Gentles A.J."/>
            <person name="Goodstadt L."/>
            <person name="Heger A."/>
            <person name="Jurka J."/>
            <person name="Kamal M."/>
            <person name="Mauceli E."/>
            <person name="Searle S.M."/>
            <person name="Sharpe T."/>
            <person name="Baker M.L."/>
            <person name="Batzer M.A."/>
            <person name="Benos P.V."/>
            <person name="Belov K."/>
            <person name="Clamp M."/>
            <person name="Cook A."/>
            <person name="Cuff J."/>
            <person name="Das R."/>
            <person name="Davidow L."/>
            <person name="Deakin J.E."/>
            <person name="Fazzari M.J."/>
            <person name="Glass J.L."/>
            <person name="Grabherr M."/>
            <person name="Greally J.M."/>
            <person name="Gu W."/>
            <person name="Hore T.A."/>
            <person name="Huttley G.A."/>
            <person name="Kleber M."/>
            <person name="Jirtle R.L."/>
            <person name="Koina E."/>
            <person name="Lee J.T."/>
            <person name="Mahony S."/>
            <person name="Marra M.A."/>
            <person name="Miller R.D."/>
            <person name="Nicholls R.D."/>
            <person name="Oda M."/>
            <person name="Papenfuss A.T."/>
            <person name="Parra Z.E."/>
            <person name="Pollock D.D."/>
            <person name="Ray D.A."/>
            <person name="Schein J.E."/>
            <person name="Speed T.P."/>
            <person name="Thompson K."/>
            <person name="VandeBerg J.L."/>
            <person name="Wade C.M."/>
            <person name="Walker J.A."/>
            <person name="Waters P.D."/>
            <person name="Webber C."/>
            <person name="Weidman J.R."/>
            <person name="Xie X."/>
            <person name="Zody M.C."/>
            <person name="Baldwin J."/>
            <person name="Abdouelleil A."/>
            <person name="Abdulkadir J."/>
            <person name="Abebe A."/>
            <person name="Abera B."/>
            <person name="Abreu J."/>
            <person name="Acer S.C."/>
            <person name="Aftuck L."/>
            <person name="Alexander A."/>
            <person name="An P."/>
            <person name="Anderson E."/>
            <person name="Anderson S."/>
            <person name="Arachi H."/>
            <person name="Azer M."/>
            <person name="Bachantsang P."/>
            <person name="Barry A."/>
            <person name="Bayul T."/>
            <person name="Berlin A."/>
            <person name="Bessette D."/>
            <person name="Bloom T."/>
            <person name="Bloom T."/>
            <person name="Boguslavskiy L."/>
            <person name="Bonnet C."/>
            <person name="Boukhgalter B."/>
            <person name="Bourzgui I."/>
            <person name="Brown A."/>
            <person name="Cahill P."/>
            <person name="Channer S."/>
            <person name="Cheshatsang Y."/>
            <person name="Chuda L."/>
            <person name="Citroen M."/>
            <person name="Collymore A."/>
            <person name="Cooke P."/>
            <person name="Costello M."/>
            <person name="D'Aco K."/>
            <person name="Daza R."/>
            <person name="De Haan G."/>
            <person name="DeGray S."/>
            <person name="DeMaso C."/>
            <person name="Dhargay N."/>
            <person name="Dooley K."/>
            <person name="Dooley E."/>
            <person name="Doricent M."/>
            <person name="Dorje P."/>
            <person name="Dorjee K."/>
            <person name="Dupes A."/>
            <person name="Elong R."/>
            <person name="Falk J."/>
            <person name="Farina A."/>
            <person name="Faro S."/>
            <person name="Ferguson D."/>
            <person name="Fisher S."/>
            <person name="Foley C.D."/>
            <person name="Franke A."/>
            <person name="Friedrich D."/>
            <person name="Gadbois L."/>
            <person name="Gearin G."/>
            <person name="Gearin C.R."/>
            <person name="Giannoukos G."/>
            <person name="Goode T."/>
            <person name="Graham J."/>
            <person name="Grandbois E."/>
            <person name="Grewal S."/>
            <person name="Gyaltsen K."/>
            <person name="Hafez N."/>
            <person name="Hagos B."/>
            <person name="Hall J."/>
            <person name="Henson C."/>
            <person name="Hollinger A."/>
            <person name="Honan T."/>
            <person name="Huard M.D."/>
            <person name="Hughes L."/>
            <person name="Hurhula B."/>
            <person name="Husby M.E."/>
            <person name="Kamat A."/>
            <person name="Kanga B."/>
            <person name="Kashin S."/>
            <person name="Khazanovich D."/>
            <person name="Kisner P."/>
            <person name="Lance K."/>
            <person name="Lara M."/>
            <person name="Lee W."/>
            <person name="Lennon N."/>
            <person name="Letendre F."/>
            <person name="LeVine R."/>
            <person name="Lipovsky A."/>
            <person name="Liu X."/>
            <person name="Liu J."/>
            <person name="Liu S."/>
            <person name="Lokyitsang T."/>
            <person name="Lokyitsang Y."/>
            <person name="Lubonja R."/>
            <person name="Lui A."/>
            <person name="MacDonald P."/>
            <person name="Magnisalis V."/>
            <person name="Maru K."/>
            <person name="Matthews C."/>
            <person name="McCusker W."/>
            <person name="McDonough S."/>
            <person name="Mehta T."/>
            <person name="Meldrim J."/>
            <person name="Meneus L."/>
            <person name="Mihai O."/>
            <person name="Mihalev A."/>
            <person name="Mihova T."/>
            <person name="Mittelman R."/>
            <person name="Mlenga V."/>
            <person name="Montmayeur A."/>
            <person name="Mulrain L."/>
            <person name="Navidi A."/>
            <person name="Naylor J."/>
            <person name="Negash T."/>
            <person name="Nguyen T."/>
            <person name="Nguyen N."/>
            <person name="Nicol R."/>
            <person name="Norbu C."/>
            <person name="Norbu N."/>
            <person name="Novod N."/>
            <person name="O'Neill B."/>
            <person name="Osman S."/>
            <person name="Markiewicz E."/>
            <person name="Oyono O.L."/>
            <person name="Patti C."/>
            <person name="Phunkhang P."/>
            <person name="Pierre F."/>
            <person name="Priest M."/>
            <person name="Raghuraman S."/>
            <person name="Rege F."/>
            <person name="Reyes R."/>
            <person name="Rise C."/>
            <person name="Rogov P."/>
            <person name="Ross K."/>
            <person name="Ryan E."/>
            <person name="Settipalli S."/>
            <person name="Shea T."/>
            <person name="Sherpa N."/>
            <person name="Shi L."/>
            <person name="Shih D."/>
            <person name="Sparrow T."/>
            <person name="Spaulding J."/>
            <person name="Stalker J."/>
            <person name="Stange-Thomann N."/>
            <person name="Stavropoulos S."/>
            <person name="Stone C."/>
            <person name="Strader C."/>
            <person name="Tesfaye S."/>
            <person name="Thomson T."/>
            <person name="Thoulutsang Y."/>
            <person name="Thoulutsang D."/>
            <person name="Topham K."/>
            <person name="Topping I."/>
            <person name="Tsamla T."/>
            <person name="Vassiliev H."/>
            <person name="Vo A."/>
            <person name="Wangchuk T."/>
            <person name="Wangdi T."/>
            <person name="Weiand M."/>
            <person name="Wilkinson J."/>
            <person name="Wilson A."/>
            <person name="Yadav S."/>
            <person name="Young G."/>
            <person name="Yu Q."/>
            <person name="Zembek L."/>
            <person name="Zhong D."/>
            <person name="Zimmer A."/>
            <person name="Zwirko Z."/>
            <person name="Jaffe D.B."/>
            <person name="Alvarez P."/>
            <person name="Brockman W."/>
            <person name="Butler J."/>
            <person name="Chin C."/>
            <person name="Gnerre S."/>
            <person name="MacCallum I."/>
            <person name="Graves J.A."/>
            <person name="Ponting C.P."/>
            <person name="Breen M."/>
            <person name="Samollow P.B."/>
            <person name="Lander E.S."/>
            <person name="Lindblad-Toh K."/>
        </authorList>
    </citation>
    <scope>NUCLEOTIDE SEQUENCE [LARGE SCALE GENOMIC DNA]</scope>
</reference>
<feature type="compositionally biased region" description="Low complexity" evidence="1">
    <location>
        <begin position="257"/>
        <end position="266"/>
    </location>
</feature>
<accession>F6WZN2</accession>
<dbReference type="InterPro" id="IPR000008">
    <property type="entry name" value="C2_dom"/>
</dbReference>
<dbReference type="PROSITE" id="PS50004">
    <property type="entry name" value="C2"/>
    <property type="match status" value="1"/>
</dbReference>
<feature type="domain" description="C2" evidence="2">
    <location>
        <begin position="326"/>
        <end position="441"/>
    </location>
</feature>
<dbReference type="OrthoDB" id="9947256at2759"/>